<dbReference type="Pfam" id="PF00004">
    <property type="entry name" value="AAA"/>
    <property type="match status" value="1"/>
</dbReference>
<comment type="caution">
    <text evidence="4">The sequence shown here is derived from an EMBL/GenBank/DDBJ whole genome shotgun (WGS) entry which is preliminary data.</text>
</comment>
<dbReference type="GO" id="GO:0016887">
    <property type="term" value="F:ATP hydrolysis activity"/>
    <property type="evidence" value="ECO:0007669"/>
    <property type="project" value="InterPro"/>
</dbReference>
<proteinExistence type="inferred from homology"/>
<dbReference type="SUPFAM" id="SSF52540">
    <property type="entry name" value="P-loop containing nucleoside triphosphate hydrolases"/>
    <property type="match status" value="1"/>
</dbReference>
<dbReference type="AlphaFoldDB" id="A0AAW1H8Q8"/>
<name>A0AAW1H8Q8_SAPOF</name>
<dbReference type="PANTHER" id="PTHR23070">
    <property type="entry name" value="BCS1 AAA-TYPE ATPASE"/>
    <property type="match status" value="1"/>
</dbReference>
<evidence type="ECO:0000256" key="1">
    <source>
        <dbReference type="ARBA" id="ARBA00007448"/>
    </source>
</evidence>
<evidence type="ECO:0000313" key="4">
    <source>
        <dbReference type="EMBL" id="KAK9672413.1"/>
    </source>
</evidence>
<dbReference type="GO" id="GO:0005524">
    <property type="term" value="F:ATP binding"/>
    <property type="evidence" value="ECO:0007669"/>
    <property type="project" value="InterPro"/>
</dbReference>
<dbReference type="Pfam" id="PF25568">
    <property type="entry name" value="AAA_lid_At3g28540"/>
    <property type="match status" value="1"/>
</dbReference>
<dbReference type="EMBL" id="JBDFQZ010000012">
    <property type="protein sequence ID" value="KAK9672413.1"/>
    <property type="molecule type" value="Genomic_DNA"/>
</dbReference>
<keyword evidence="2" id="KW-0472">Membrane</keyword>
<accession>A0AAW1H8Q8</accession>
<keyword evidence="2" id="KW-0812">Transmembrane</keyword>
<gene>
    <name evidence="4" type="ORF">RND81_12G098900</name>
</gene>
<dbReference type="InterPro" id="IPR058017">
    <property type="entry name" value="At3g28540-like_C"/>
</dbReference>
<dbReference type="InterPro" id="IPR050747">
    <property type="entry name" value="Mitochondrial_chaperone_BCS1"/>
</dbReference>
<protein>
    <recommendedName>
        <fullName evidence="3">AAA+ ATPase domain-containing protein</fullName>
    </recommendedName>
</protein>
<comment type="similarity">
    <text evidence="1">Belongs to the AAA ATPase family. BCS1 subfamily.</text>
</comment>
<dbReference type="InterPro" id="IPR003593">
    <property type="entry name" value="AAA+_ATPase"/>
</dbReference>
<dbReference type="SMART" id="SM00382">
    <property type="entry name" value="AAA"/>
    <property type="match status" value="1"/>
</dbReference>
<dbReference type="InterPro" id="IPR003959">
    <property type="entry name" value="ATPase_AAA_core"/>
</dbReference>
<organism evidence="4 5">
    <name type="scientific">Saponaria officinalis</name>
    <name type="common">Common soapwort</name>
    <name type="synonym">Lychnis saponaria</name>
    <dbReference type="NCBI Taxonomy" id="3572"/>
    <lineage>
        <taxon>Eukaryota</taxon>
        <taxon>Viridiplantae</taxon>
        <taxon>Streptophyta</taxon>
        <taxon>Embryophyta</taxon>
        <taxon>Tracheophyta</taxon>
        <taxon>Spermatophyta</taxon>
        <taxon>Magnoliopsida</taxon>
        <taxon>eudicotyledons</taxon>
        <taxon>Gunneridae</taxon>
        <taxon>Pentapetalae</taxon>
        <taxon>Caryophyllales</taxon>
        <taxon>Caryophyllaceae</taxon>
        <taxon>Caryophylleae</taxon>
        <taxon>Saponaria</taxon>
    </lineage>
</organism>
<keyword evidence="5" id="KW-1185">Reference proteome</keyword>
<evidence type="ECO:0000259" key="3">
    <source>
        <dbReference type="SMART" id="SM00382"/>
    </source>
</evidence>
<keyword evidence="2" id="KW-1133">Transmembrane helix</keyword>
<dbReference type="Proteomes" id="UP001443914">
    <property type="component" value="Unassembled WGS sequence"/>
</dbReference>
<evidence type="ECO:0000313" key="5">
    <source>
        <dbReference type="Proteomes" id="UP001443914"/>
    </source>
</evidence>
<evidence type="ECO:0000256" key="2">
    <source>
        <dbReference type="SAM" id="Phobius"/>
    </source>
</evidence>
<dbReference type="Gene3D" id="3.40.50.300">
    <property type="entry name" value="P-loop containing nucleotide triphosphate hydrolases"/>
    <property type="match status" value="1"/>
</dbReference>
<feature type="domain" description="AAA+ ATPase" evidence="3">
    <location>
        <begin position="219"/>
        <end position="343"/>
    </location>
</feature>
<sequence>MIPEFGAPIWLLISLGSILFIVRLLYHTSIFSICRNWVSFLQDKFHIYNLYKIPQFNEYSQENLLFRKISTYIRSLPSVEESDYAALYSGDNPGNVLVSPGSEQAVVDAFLHARVRWTYQKCDSNQGSEIILKIKSRDRKTILAPYIQHIYKTVDDIEQRKKELRIHVNCSGQWRSFPFVHPASFDSIVLDNDVKNKVKNDLELFMKSRRYYSKIGRVWKRSYLLYGGSGTGKSSFAAAMTKYLSYDLYDIDISRISNGSDLKTLLLQTTRKSVILVENLDVYLSGNSSRVSLIEVINFMDGVASSCGEERIMIFTMNSKTQIDPSVLRPGRVDVHIYFPFCDFNGFKALALSHLGVKEHKLFGEVEELIQGGLRLISHAEISEIMISNRTSSSRAIKSVIKTLRYDKEGVELGVNNISGGGRISGDSDESGSGYKREGNIAMREIQKFYGMMKLRNSRRQESIDLSSN</sequence>
<feature type="transmembrane region" description="Helical" evidence="2">
    <location>
        <begin position="7"/>
        <end position="26"/>
    </location>
</feature>
<reference evidence="4" key="1">
    <citation type="submission" date="2024-03" db="EMBL/GenBank/DDBJ databases">
        <title>WGS assembly of Saponaria officinalis var. Norfolk2.</title>
        <authorList>
            <person name="Jenkins J."/>
            <person name="Shu S."/>
            <person name="Grimwood J."/>
            <person name="Barry K."/>
            <person name="Goodstein D."/>
            <person name="Schmutz J."/>
            <person name="Leebens-Mack J."/>
            <person name="Osbourn A."/>
        </authorList>
    </citation>
    <scope>NUCLEOTIDE SEQUENCE [LARGE SCALE GENOMIC DNA]</scope>
    <source>
        <strain evidence="4">JIC</strain>
    </source>
</reference>
<dbReference type="InterPro" id="IPR027417">
    <property type="entry name" value="P-loop_NTPase"/>
</dbReference>